<comment type="caution">
    <text evidence="2">The sequence shown here is derived from an EMBL/GenBank/DDBJ whole genome shotgun (WGS) entry which is preliminary data.</text>
</comment>
<dbReference type="PANTHER" id="PTHR36366:SF1">
    <property type="entry name" value="PROTEIN RDM1"/>
    <property type="match status" value="1"/>
</dbReference>
<dbReference type="STRING" id="337451.A0A3S3QLE7"/>
<dbReference type="GO" id="GO:0080188">
    <property type="term" value="P:gene silencing by siRNA-directed DNA methylation"/>
    <property type="evidence" value="ECO:0007669"/>
    <property type="project" value="InterPro"/>
</dbReference>
<protein>
    <submittedName>
        <fullName evidence="2">Protein RDM1 isoform X3</fullName>
    </submittedName>
</protein>
<dbReference type="InterPro" id="IPR015270">
    <property type="entry name" value="RDM1_plant"/>
</dbReference>
<dbReference type="PANTHER" id="PTHR36366">
    <property type="entry name" value="PROTEIN RDM1"/>
    <property type="match status" value="1"/>
</dbReference>
<evidence type="ECO:0000313" key="3">
    <source>
        <dbReference type="Proteomes" id="UP000283530"/>
    </source>
</evidence>
<dbReference type="Proteomes" id="UP000283530">
    <property type="component" value="Unassembled WGS sequence"/>
</dbReference>
<name>A0A3S3QLE7_9MAGN</name>
<dbReference type="SUPFAM" id="SSF109920">
    <property type="entry name" value="Hypothetical protein At3g22680"/>
    <property type="match status" value="1"/>
</dbReference>
<feature type="region of interest" description="Disordered" evidence="1">
    <location>
        <begin position="56"/>
        <end position="84"/>
    </location>
</feature>
<reference evidence="2 3" key="1">
    <citation type="journal article" date="2019" name="Nat. Plants">
        <title>Stout camphor tree genome fills gaps in understanding of flowering plant genome evolution.</title>
        <authorList>
            <person name="Chaw S.M."/>
            <person name="Liu Y.C."/>
            <person name="Wu Y.W."/>
            <person name="Wang H.Y."/>
            <person name="Lin C.I."/>
            <person name="Wu C.S."/>
            <person name="Ke H.M."/>
            <person name="Chang L.Y."/>
            <person name="Hsu C.Y."/>
            <person name="Yang H.T."/>
            <person name="Sudianto E."/>
            <person name="Hsu M.H."/>
            <person name="Wu K.P."/>
            <person name="Wang L.N."/>
            <person name="Leebens-Mack J.H."/>
            <person name="Tsai I.J."/>
        </authorList>
    </citation>
    <scope>NUCLEOTIDE SEQUENCE [LARGE SCALE GENOMIC DNA]</scope>
    <source>
        <strain evidence="3">cv. Chaw 1501</strain>
        <tissue evidence="2">Young leaves</tissue>
    </source>
</reference>
<organism evidence="2 3">
    <name type="scientific">Cinnamomum micranthum f. kanehirae</name>
    <dbReference type="NCBI Taxonomy" id="337451"/>
    <lineage>
        <taxon>Eukaryota</taxon>
        <taxon>Viridiplantae</taxon>
        <taxon>Streptophyta</taxon>
        <taxon>Embryophyta</taxon>
        <taxon>Tracheophyta</taxon>
        <taxon>Spermatophyta</taxon>
        <taxon>Magnoliopsida</taxon>
        <taxon>Magnoliidae</taxon>
        <taxon>Laurales</taxon>
        <taxon>Lauraceae</taxon>
        <taxon>Cinnamomum</taxon>
    </lineage>
</organism>
<feature type="compositionally biased region" description="Basic and acidic residues" evidence="1">
    <location>
        <begin position="73"/>
        <end position="84"/>
    </location>
</feature>
<evidence type="ECO:0000256" key="1">
    <source>
        <dbReference type="SAM" id="MobiDB-lite"/>
    </source>
</evidence>
<dbReference type="EMBL" id="QPKB01000006">
    <property type="protein sequence ID" value="RWR86293.1"/>
    <property type="molecule type" value="Genomic_DNA"/>
</dbReference>
<accession>A0A3S3QLE7</accession>
<gene>
    <name evidence="2" type="ORF">CKAN_01518300</name>
</gene>
<dbReference type="GO" id="GO:0005634">
    <property type="term" value="C:nucleus"/>
    <property type="evidence" value="ECO:0007669"/>
    <property type="project" value="InterPro"/>
</dbReference>
<dbReference type="OrthoDB" id="1906229at2759"/>
<dbReference type="AlphaFoldDB" id="A0A3S3QLE7"/>
<sequence>MRLSSNLIPKVVPLGYFHPTSHPQTGPTVGLTAGWHGGLFNMTSAGSWAEAVALSSDDSDSDSKVEGVGSTERSNKSLVDKSTEDVNPEAAVIKRVEMYQEYMKQIPIPTNRGSVIPFTTWQGLAKSLKKLYGQPLHYLTNITLKQWDELRIGTDDEHLPLDTIIHPCKAEATIWLMEEVHRLTSSHHHLVELWASDPMHRAFVDPVIKKK</sequence>
<evidence type="ECO:0000313" key="2">
    <source>
        <dbReference type="EMBL" id="RWR86293.1"/>
    </source>
</evidence>
<proteinExistence type="predicted"/>
<dbReference type="Gene3D" id="1.20.120.690">
    <property type="entry name" value="RDM1 protein domain"/>
    <property type="match status" value="1"/>
</dbReference>
<keyword evidence="3" id="KW-1185">Reference proteome</keyword>
<dbReference type="Pfam" id="PF09187">
    <property type="entry name" value="RdDM_RDM1"/>
    <property type="match status" value="1"/>
</dbReference>
<dbReference type="InterPro" id="IPR036319">
    <property type="entry name" value="RDM1_sf"/>
</dbReference>